<feature type="non-terminal residue" evidence="1">
    <location>
        <position position="269"/>
    </location>
</feature>
<protein>
    <submittedName>
        <fullName evidence="1">Uncharacterized protein</fullName>
    </submittedName>
</protein>
<gene>
    <name evidence="1" type="ORF">S12H4_36332</name>
</gene>
<organism evidence="1">
    <name type="scientific">marine sediment metagenome</name>
    <dbReference type="NCBI Taxonomy" id="412755"/>
    <lineage>
        <taxon>unclassified sequences</taxon>
        <taxon>metagenomes</taxon>
        <taxon>ecological metagenomes</taxon>
    </lineage>
</organism>
<comment type="caution">
    <text evidence="1">The sequence shown here is derived from an EMBL/GenBank/DDBJ whole genome shotgun (WGS) entry which is preliminary data.</text>
</comment>
<dbReference type="EMBL" id="BARW01021651">
    <property type="protein sequence ID" value="GAI90432.1"/>
    <property type="molecule type" value="Genomic_DNA"/>
</dbReference>
<name>X1SBM8_9ZZZZ</name>
<dbReference type="AlphaFoldDB" id="X1SBM8"/>
<sequence length="269" mass="30412">SEDEYKWELRAHGFTGKNADLLYQTGMRLLQGVELISLERRGQLGLLDIEDEAMKTGISPDVLANLRDITMVIPSGSDIISFAVREVYSPEIAEAFGQFDGLDEVVEKAAADIKAIGMTKETFSKYWAAHWMLPSVGQGFEMVHRNVIPSVSSPEQPLGLDRLMTALDIMPAWRDKLTAISYSPFTRVDVRRMHKLGILTDDDLVRAYMDLGFDKTKAEAMRDFTIVYNFKPPVNEQTEEETVINRERDLTKTDILNGYRDGLLNNVET</sequence>
<accession>X1SBM8</accession>
<proteinExistence type="predicted"/>
<reference evidence="1" key="1">
    <citation type="journal article" date="2014" name="Front. Microbiol.">
        <title>High frequency of phylogenetically diverse reductive dehalogenase-homologous genes in deep subseafloor sedimentary metagenomes.</title>
        <authorList>
            <person name="Kawai M."/>
            <person name="Futagami T."/>
            <person name="Toyoda A."/>
            <person name="Takaki Y."/>
            <person name="Nishi S."/>
            <person name="Hori S."/>
            <person name="Arai W."/>
            <person name="Tsubouchi T."/>
            <person name="Morono Y."/>
            <person name="Uchiyama I."/>
            <person name="Ito T."/>
            <person name="Fujiyama A."/>
            <person name="Inagaki F."/>
            <person name="Takami H."/>
        </authorList>
    </citation>
    <scope>NUCLEOTIDE SEQUENCE</scope>
    <source>
        <strain evidence="1">Expedition CK06-06</strain>
    </source>
</reference>
<evidence type="ECO:0000313" key="1">
    <source>
        <dbReference type="EMBL" id="GAI90432.1"/>
    </source>
</evidence>
<feature type="non-terminal residue" evidence="1">
    <location>
        <position position="1"/>
    </location>
</feature>